<feature type="region of interest" description="Disordered" evidence="1">
    <location>
        <begin position="12"/>
        <end position="38"/>
    </location>
</feature>
<gene>
    <name evidence="2" type="ORF">TBIB3V08_LOCUS13791</name>
</gene>
<dbReference type="EMBL" id="OD595949">
    <property type="protein sequence ID" value="CAD7451523.1"/>
    <property type="molecule type" value="Genomic_DNA"/>
</dbReference>
<evidence type="ECO:0000256" key="1">
    <source>
        <dbReference type="SAM" id="MobiDB-lite"/>
    </source>
</evidence>
<protein>
    <recommendedName>
        <fullName evidence="3">Ribosomal protein L41</fullName>
    </recommendedName>
</protein>
<sequence length="38" mass="5021">MRRRKLTKMMMIRKRRKRKKGPRWKTQARRRKVRARRQ</sequence>
<proteinExistence type="predicted"/>
<organism evidence="2">
    <name type="scientific">Timema bartmani</name>
    <dbReference type="NCBI Taxonomy" id="61472"/>
    <lineage>
        <taxon>Eukaryota</taxon>
        <taxon>Metazoa</taxon>
        <taxon>Ecdysozoa</taxon>
        <taxon>Arthropoda</taxon>
        <taxon>Hexapoda</taxon>
        <taxon>Insecta</taxon>
        <taxon>Pterygota</taxon>
        <taxon>Neoptera</taxon>
        <taxon>Polyneoptera</taxon>
        <taxon>Phasmatodea</taxon>
        <taxon>Timematodea</taxon>
        <taxon>Timematoidea</taxon>
        <taxon>Timematidae</taxon>
        <taxon>Timema</taxon>
    </lineage>
</organism>
<evidence type="ECO:0000313" key="2">
    <source>
        <dbReference type="EMBL" id="CAD7451523.1"/>
    </source>
</evidence>
<name>A0A7R9FFN0_9NEOP</name>
<evidence type="ECO:0008006" key="3">
    <source>
        <dbReference type="Google" id="ProtNLM"/>
    </source>
</evidence>
<accession>A0A7R9FFN0</accession>
<dbReference type="AlphaFoldDB" id="A0A7R9FFN0"/>
<reference evidence="2" key="1">
    <citation type="submission" date="2020-11" db="EMBL/GenBank/DDBJ databases">
        <authorList>
            <person name="Tran Van P."/>
        </authorList>
    </citation>
    <scope>NUCLEOTIDE SEQUENCE</scope>
</reference>